<proteinExistence type="predicted"/>
<dbReference type="AlphaFoldDB" id="A0A1B2DEF1"/>
<reference evidence="1" key="1">
    <citation type="submission" date="2016-08" db="EMBL/GenBank/DDBJ databases">
        <title>Complete Genome Seqeunce of Paenibacillus sp. BIHB 4019 from tea rhizoplane.</title>
        <authorList>
            <person name="Thakur R."/>
            <person name="Swarnkar M.K."/>
            <person name="Gulati A."/>
        </authorList>
    </citation>
    <scope>NUCLEOTIDE SEQUENCE [LARGE SCALE GENOMIC DNA]</scope>
    <source>
        <strain evidence="1">BIHB4019</strain>
    </source>
</reference>
<dbReference type="RefSeq" id="WP_099517467.1">
    <property type="nucleotide sequence ID" value="NZ_CP016808.1"/>
</dbReference>
<sequence>MSEQLKAAEQAAAVLYQAEPAHTAMVQQVQEQIHRLCHGHMHRPVRVHTMDGHVYEGYIAHVDRCLLYLHCTVQDPRAFIPPQNAILPLVLYELLVITLLYT</sequence>
<name>A0A1B2DEF1_9BACL</name>
<dbReference type="EMBL" id="CP016808">
    <property type="protein sequence ID" value="ANY66091.1"/>
    <property type="molecule type" value="Genomic_DNA"/>
</dbReference>
<accession>A0A1B2DEF1</accession>
<gene>
    <name evidence="1" type="ORF">BBD42_06190</name>
</gene>
<protein>
    <submittedName>
        <fullName evidence="1">Uncharacterized protein</fullName>
    </submittedName>
</protein>
<organism evidence="1">
    <name type="scientific">Paenibacillus sp. BIHB 4019</name>
    <dbReference type="NCBI Taxonomy" id="1870819"/>
    <lineage>
        <taxon>Bacteria</taxon>
        <taxon>Bacillati</taxon>
        <taxon>Bacillota</taxon>
        <taxon>Bacilli</taxon>
        <taxon>Bacillales</taxon>
        <taxon>Paenibacillaceae</taxon>
        <taxon>Paenibacillus</taxon>
    </lineage>
</organism>
<evidence type="ECO:0000313" key="1">
    <source>
        <dbReference type="EMBL" id="ANY66091.1"/>
    </source>
</evidence>